<keyword evidence="6" id="KW-1185">Reference proteome</keyword>
<evidence type="ECO:0000259" key="4">
    <source>
        <dbReference type="PROSITE" id="PS50893"/>
    </source>
</evidence>
<dbReference type="Gene3D" id="3.40.50.300">
    <property type="entry name" value="P-loop containing nucleotide triphosphate hydrolases"/>
    <property type="match status" value="1"/>
</dbReference>
<evidence type="ECO:0000256" key="3">
    <source>
        <dbReference type="ARBA" id="ARBA00022840"/>
    </source>
</evidence>
<organism evidence="5 6">
    <name type="scientific">Marinicrinis sediminis</name>
    <dbReference type="NCBI Taxonomy" id="1652465"/>
    <lineage>
        <taxon>Bacteria</taxon>
        <taxon>Bacillati</taxon>
        <taxon>Bacillota</taxon>
        <taxon>Bacilli</taxon>
        <taxon>Bacillales</taxon>
        <taxon>Paenibacillaceae</taxon>
    </lineage>
</organism>
<dbReference type="Proteomes" id="UP001597497">
    <property type="component" value="Unassembled WGS sequence"/>
</dbReference>
<reference evidence="6" key="1">
    <citation type="journal article" date="2019" name="Int. J. Syst. Evol. Microbiol.">
        <title>The Global Catalogue of Microorganisms (GCM) 10K type strain sequencing project: providing services to taxonomists for standard genome sequencing and annotation.</title>
        <authorList>
            <consortium name="The Broad Institute Genomics Platform"/>
            <consortium name="The Broad Institute Genome Sequencing Center for Infectious Disease"/>
            <person name="Wu L."/>
            <person name="Ma J."/>
        </authorList>
    </citation>
    <scope>NUCLEOTIDE SEQUENCE [LARGE SCALE GENOMIC DNA]</scope>
    <source>
        <strain evidence="6">KCTC 33676</strain>
    </source>
</reference>
<feature type="domain" description="ABC transporter" evidence="4">
    <location>
        <begin position="4"/>
        <end position="235"/>
    </location>
</feature>
<sequence length="247" mass="27697">MTLLKVENLTGGYSINKPVLHEVNLQVSAGQMVGLIGLNGAGKSTTIKHILGMMKPHSGSVTLHGKRLDEDPMAYRQTYAYVPESPLIYEELTVLEHMEMTAMSRNLSRADFQKQTEELLERFQMTKHQKKLSAYLSKGMKQKLMIMNAFLAKPDVYIIDEPFLGLDPLAMRSLLEKLDKERKEGAGILMSSHILSTIEKYGDQFIILDQGRVNASGTLSELRTLCGEPKAGLDRIFELRVLDGRVT</sequence>
<evidence type="ECO:0000256" key="1">
    <source>
        <dbReference type="ARBA" id="ARBA00022448"/>
    </source>
</evidence>
<evidence type="ECO:0000313" key="5">
    <source>
        <dbReference type="EMBL" id="MFD2670628.1"/>
    </source>
</evidence>
<dbReference type="GO" id="GO:0005524">
    <property type="term" value="F:ATP binding"/>
    <property type="evidence" value="ECO:0007669"/>
    <property type="project" value="UniProtKB-KW"/>
</dbReference>
<dbReference type="InterPro" id="IPR051782">
    <property type="entry name" value="ABC_Transporter_VariousFunc"/>
</dbReference>
<dbReference type="RefSeq" id="WP_379928037.1">
    <property type="nucleotide sequence ID" value="NZ_JBHUMM010000005.1"/>
</dbReference>
<dbReference type="PANTHER" id="PTHR42939:SF2">
    <property type="entry name" value="ABC-TYPE TRANSPORTER ATP-BINDING PROTEIN ECSA"/>
    <property type="match status" value="1"/>
</dbReference>
<dbReference type="SMART" id="SM00382">
    <property type="entry name" value="AAA"/>
    <property type="match status" value="1"/>
</dbReference>
<dbReference type="InterPro" id="IPR003439">
    <property type="entry name" value="ABC_transporter-like_ATP-bd"/>
</dbReference>
<gene>
    <name evidence="5" type="ORF">ACFSUC_03260</name>
</gene>
<comment type="caution">
    <text evidence="5">The sequence shown here is derived from an EMBL/GenBank/DDBJ whole genome shotgun (WGS) entry which is preliminary data.</text>
</comment>
<proteinExistence type="predicted"/>
<name>A0ABW5R6G6_9BACL</name>
<evidence type="ECO:0000313" key="6">
    <source>
        <dbReference type="Proteomes" id="UP001597497"/>
    </source>
</evidence>
<dbReference type="InterPro" id="IPR003593">
    <property type="entry name" value="AAA+_ATPase"/>
</dbReference>
<dbReference type="PANTHER" id="PTHR42939">
    <property type="entry name" value="ABC TRANSPORTER ATP-BINDING PROTEIN ALBC-RELATED"/>
    <property type="match status" value="1"/>
</dbReference>
<dbReference type="Pfam" id="PF00005">
    <property type="entry name" value="ABC_tran"/>
    <property type="match status" value="1"/>
</dbReference>
<keyword evidence="3 5" id="KW-0067">ATP-binding</keyword>
<protein>
    <submittedName>
        <fullName evidence="5">ABC transporter ATP-binding protein</fullName>
    </submittedName>
</protein>
<dbReference type="PROSITE" id="PS50893">
    <property type="entry name" value="ABC_TRANSPORTER_2"/>
    <property type="match status" value="1"/>
</dbReference>
<keyword evidence="1" id="KW-0813">Transport</keyword>
<keyword evidence="2" id="KW-0547">Nucleotide-binding</keyword>
<evidence type="ECO:0000256" key="2">
    <source>
        <dbReference type="ARBA" id="ARBA00022741"/>
    </source>
</evidence>
<dbReference type="SUPFAM" id="SSF52540">
    <property type="entry name" value="P-loop containing nucleoside triphosphate hydrolases"/>
    <property type="match status" value="1"/>
</dbReference>
<dbReference type="EMBL" id="JBHUMM010000005">
    <property type="protein sequence ID" value="MFD2670628.1"/>
    <property type="molecule type" value="Genomic_DNA"/>
</dbReference>
<accession>A0ABW5R6G6</accession>
<dbReference type="CDD" id="cd03230">
    <property type="entry name" value="ABC_DR_subfamily_A"/>
    <property type="match status" value="1"/>
</dbReference>
<dbReference type="InterPro" id="IPR027417">
    <property type="entry name" value="P-loop_NTPase"/>
</dbReference>